<reference evidence="2" key="1">
    <citation type="journal article" date="2019" name="Int. J. Syst. Evol. Microbiol.">
        <title>The Global Catalogue of Microorganisms (GCM) 10K type strain sequencing project: providing services to taxonomists for standard genome sequencing and annotation.</title>
        <authorList>
            <consortium name="The Broad Institute Genomics Platform"/>
            <consortium name="The Broad Institute Genome Sequencing Center for Infectious Disease"/>
            <person name="Wu L."/>
            <person name="Ma J."/>
        </authorList>
    </citation>
    <scope>NUCLEOTIDE SEQUENCE [LARGE SCALE GENOMIC DNA]</scope>
    <source>
        <strain evidence="2">CGMCC 1.15043</strain>
    </source>
</reference>
<proteinExistence type="predicted"/>
<keyword evidence="2" id="KW-1185">Reference proteome</keyword>
<sequence>MSAWRRKALELFYDIRHSFTHGDENIYSVIFELRKSYYFT</sequence>
<comment type="caution">
    <text evidence="1">The sequence shown here is derived from an EMBL/GenBank/DDBJ whole genome shotgun (WGS) entry which is preliminary data.</text>
</comment>
<dbReference type="EMBL" id="BMHE01000068">
    <property type="protein sequence ID" value="GGA13059.1"/>
    <property type="molecule type" value="Genomic_DNA"/>
</dbReference>
<dbReference type="Proteomes" id="UP000615455">
    <property type="component" value="Unassembled WGS sequence"/>
</dbReference>
<evidence type="ECO:0000313" key="1">
    <source>
        <dbReference type="EMBL" id="GGA13059.1"/>
    </source>
</evidence>
<gene>
    <name evidence="1" type="ORF">GCM10008018_67550</name>
</gene>
<organism evidence="1 2">
    <name type="scientific">Paenibacillus marchantiophytorum</name>
    <dbReference type="NCBI Taxonomy" id="1619310"/>
    <lineage>
        <taxon>Bacteria</taxon>
        <taxon>Bacillati</taxon>
        <taxon>Bacillota</taxon>
        <taxon>Bacilli</taxon>
        <taxon>Bacillales</taxon>
        <taxon>Paenibacillaceae</taxon>
        <taxon>Paenibacillus</taxon>
    </lineage>
</organism>
<evidence type="ECO:0008006" key="3">
    <source>
        <dbReference type="Google" id="ProtNLM"/>
    </source>
</evidence>
<evidence type="ECO:0000313" key="2">
    <source>
        <dbReference type="Proteomes" id="UP000615455"/>
    </source>
</evidence>
<name>A0ABQ1FI22_9BACL</name>
<accession>A0ABQ1FI22</accession>
<protein>
    <recommendedName>
        <fullName evidence="3">Apea-like HEPN domain-containing protein</fullName>
    </recommendedName>
</protein>